<gene>
    <name evidence="1" type="ORF">CKO28_02760</name>
</gene>
<sequence length="118" mass="12600">MDQNDRVRVRQANLAPRELALSISEQAETQLKGRILENAAETAKHLGCELADVTYMVVPNPTFVEDGRVLGGMIVDLEFSVNGEDVGGESVDGQFSGTLAADGTLTLTSVVAYTHGLH</sequence>
<name>A0ABS1DAC9_9PROT</name>
<protein>
    <submittedName>
        <fullName evidence="1">Uncharacterized protein</fullName>
    </submittedName>
</protein>
<comment type="caution">
    <text evidence="1">The sequence shown here is derived from an EMBL/GenBank/DDBJ whole genome shotgun (WGS) entry which is preliminary data.</text>
</comment>
<evidence type="ECO:0000313" key="1">
    <source>
        <dbReference type="EMBL" id="MBK1666964.1"/>
    </source>
</evidence>
<organism evidence="1 2">
    <name type="scientific">Rhodovibrio sodomensis</name>
    <dbReference type="NCBI Taxonomy" id="1088"/>
    <lineage>
        <taxon>Bacteria</taxon>
        <taxon>Pseudomonadati</taxon>
        <taxon>Pseudomonadota</taxon>
        <taxon>Alphaproteobacteria</taxon>
        <taxon>Rhodospirillales</taxon>
        <taxon>Rhodovibrionaceae</taxon>
        <taxon>Rhodovibrio</taxon>
    </lineage>
</organism>
<accession>A0ABS1DAC9</accession>
<keyword evidence="2" id="KW-1185">Reference proteome</keyword>
<dbReference type="Proteomes" id="UP001296873">
    <property type="component" value="Unassembled WGS sequence"/>
</dbReference>
<evidence type="ECO:0000313" key="2">
    <source>
        <dbReference type="Proteomes" id="UP001296873"/>
    </source>
</evidence>
<proteinExistence type="predicted"/>
<dbReference type="RefSeq" id="WP_200339022.1">
    <property type="nucleotide sequence ID" value="NZ_NRRL01000003.1"/>
</dbReference>
<dbReference type="EMBL" id="NRRL01000003">
    <property type="protein sequence ID" value="MBK1666964.1"/>
    <property type="molecule type" value="Genomic_DNA"/>
</dbReference>
<reference evidence="1 2" key="1">
    <citation type="journal article" date="2020" name="Microorganisms">
        <title>Osmotic Adaptation and Compatible Solute Biosynthesis of Phototrophic Bacteria as Revealed from Genome Analyses.</title>
        <authorList>
            <person name="Imhoff J.F."/>
            <person name="Rahn T."/>
            <person name="Kunzel S."/>
            <person name="Keller A."/>
            <person name="Neulinger S.C."/>
        </authorList>
    </citation>
    <scope>NUCLEOTIDE SEQUENCE [LARGE SCALE GENOMIC DNA]</scope>
    <source>
        <strain evidence="1 2">DSM 9895</strain>
    </source>
</reference>